<dbReference type="EMBL" id="JACHEO010000011">
    <property type="protein sequence ID" value="MBB5348422.1"/>
    <property type="molecule type" value="Genomic_DNA"/>
</dbReference>
<reference evidence="2 3" key="1">
    <citation type="submission" date="2020-08" db="EMBL/GenBank/DDBJ databases">
        <title>Genomic Encyclopedia of Type Strains, Phase IV (KMG-IV): sequencing the most valuable type-strain genomes for metagenomic binning, comparative biology and taxonomic classification.</title>
        <authorList>
            <person name="Goeker M."/>
        </authorList>
    </citation>
    <scope>NUCLEOTIDE SEQUENCE [LARGE SCALE GENOMIC DNA]</scope>
    <source>
        <strain evidence="2 3">DSM 28570</strain>
    </source>
</reference>
<comment type="caution">
    <text evidence="2">The sequence shown here is derived from an EMBL/GenBank/DDBJ whole genome shotgun (WGS) entry which is preliminary data.</text>
</comment>
<keyword evidence="3" id="KW-1185">Reference proteome</keyword>
<evidence type="ECO:0000313" key="2">
    <source>
        <dbReference type="EMBL" id="MBB5348422.1"/>
    </source>
</evidence>
<proteinExistence type="predicted"/>
<name>A0A840URL0_9BACT</name>
<gene>
    <name evidence="2" type="ORF">HNQ81_002157</name>
</gene>
<protein>
    <submittedName>
        <fullName evidence="2">Uncharacterized protein</fullName>
    </submittedName>
</protein>
<dbReference type="AlphaFoldDB" id="A0A840URL0"/>
<evidence type="ECO:0000256" key="1">
    <source>
        <dbReference type="SAM" id="Phobius"/>
    </source>
</evidence>
<keyword evidence="1" id="KW-0812">Transmembrane</keyword>
<accession>A0A840URL0</accession>
<keyword evidence="1" id="KW-1133">Transmembrane helix</keyword>
<sequence length="118" mass="12891">MNQSELQKAFNNFKANDQLKKKLKIFFTIGCLGMVLVGGLILWAGVATVQQVAKIGSNVNVQEQVENLKGGIPKIPAIVKVGCWEKVQSLMSIQVWLETPLGENITTLQNACFGTDSK</sequence>
<keyword evidence="1" id="KW-0472">Membrane</keyword>
<feature type="transmembrane region" description="Helical" evidence="1">
    <location>
        <begin position="25"/>
        <end position="46"/>
    </location>
</feature>
<dbReference type="Proteomes" id="UP000539642">
    <property type="component" value="Unassembled WGS sequence"/>
</dbReference>
<organism evidence="2 3">
    <name type="scientific">Desulfoprunum benzoelyticum</name>
    <dbReference type="NCBI Taxonomy" id="1506996"/>
    <lineage>
        <taxon>Bacteria</taxon>
        <taxon>Pseudomonadati</taxon>
        <taxon>Thermodesulfobacteriota</taxon>
        <taxon>Desulfobulbia</taxon>
        <taxon>Desulfobulbales</taxon>
        <taxon>Desulfobulbaceae</taxon>
        <taxon>Desulfoprunum</taxon>
    </lineage>
</organism>
<dbReference type="RefSeq" id="WP_183351145.1">
    <property type="nucleotide sequence ID" value="NZ_JACHEO010000011.1"/>
</dbReference>
<evidence type="ECO:0000313" key="3">
    <source>
        <dbReference type="Proteomes" id="UP000539642"/>
    </source>
</evidence>